<keyword evidence="1" id="KW-0732">Signal</keyword>
<accession>A0A9Q8UTQ1</accession>
<evidence type="ECO:0000313" key="2">
    <source>
        <dbReference type="EMBL" id="UJO22017.1"/>
    </source>
</evidence>
<dbReference type="KEGG" id="ffu:CLAFUR5_09738"/>
<feature type="signal peptide" evidence="1">
    <location>
        <begin position="1"/>
        <end position="17"/>
    </location>
</feature>
<gene>
    <name evidence="2" type="ORF">CLAFUR5_09738</name>
</gene>
<protein>
    <submittedName>
        <fullName evidence="2">Uncharacterized protein</fullName>
    </submittedName>
</protein>
<organism evidence="2 3">
    <name type="scientific">Passalora fulva</name>
    <name type="common">Tomato leaf mold</name>
    <name type="synonym">Cladosporium fulvum</name>
    <dbReference type="NCBI Taxonomy" id="5499"/>
    <lineage>
        <taxon>Eukaryota</taxon>
        <taxon>Fungi</taxon>
        <taxon>Dikarya</taxon>
        <taxon>Ascomycota</taxon>
        <taxon>Pezizomycotina</taxon>
        <taxon>Dothideomycetes</taxon>
        <taxon>Dothideomycetidae</taxon>
        <taxon>Mycosphaerellales</taxon>
        <taxon>Mycosphaerellaceae</taxon>
        <taxon>Fulvia</taxon>
    </lineage>
</organism>
<keyword evidence="3" id="KW-1185">Reference proteome</keyword>
<dbReference type="Proteomes" id="UP000756132">
    <property type="component" value="Chromosome 9"/>
</dbReference>
<feature type="chain" id="PRO_5040115215" evidence="1">
    <location>
        <begin position="18"/>
        <end position="298"/>
    </location>
</feature>
<proteinExistence type="predicted"/>
<evidence type="ECO:0000313" key="3">
    <source>
        <dbReference type="Proteomes" id="UP000756132"/>
    </source>
</evidence>
<dbReference type="RefSeq" id="XP_047766383.1">
    <property type="nucleotide sequence ID" value="XM_047908886.1"/>
</dbReference>
<dbReference type="EMBL" id="CP090171">
    <property type="protein sequence ID" value="UJO22017.1"/>
    <property type="molecule type" value="Genomic_DNA"/>
</dbReference>
<sequence length="298" mass="32390">MQHLTLLVAALAAFSTAAPVDTTAVPCTDPYEEHMRNASTAFGWQLAGAAKDTDELDTTCNGLKDGAYTKWSNQGLVVDNIAAPLCNTSTAPNAELALPKVVLYNTKVYATLLLNSFDSTNPTVWNYLCDNLRFKQIDAFLLDSSALINSTCNAGSTKLGPNPFTALGERNLSALADYKEASSKLFAWEYASSAASPEELSGMCTYAGANGRKWENLQLDPQCVEQTLCSFQTVLKVPDVKAKMREWRSRQYVTVLRNVSNAQGYLQWLCKNLKAEAMSEAGLDGELVKGQVCRGVQA</sequence>
<dbReference type="OrthoDB" id="3624420at2759"/>
<evidence type="ECO:0000256" key="1">
    <source>
        <dbReference type="SAM" id="SignalP"/>
    </source>
</evidence>
<name>A0A9Q8UTQ1_PASFU</name>
<reference evidence="2" key="2">
    <citation type="journal article" date="2022" name="Microb. Genom.">
        <title>A chromosome-scale genome assembly of the tomato pathogen Cladosporium fulvum reveals a compartmentalized genome architecture and the presence of a dispensable chromosome.</title>
        <authorList>
            <person name="Zaccaron A.Z."/>
            <person name="Chen L.H."/>
            <person name="Samaras A."/>
            <person name="Stergiopoulos I."/>
        </authorList>
    </citation>
    <scope>NUCLEOTIDE SEQUENCE</scope>
    <source>
        <strain evidence="2">Race5_Kim</strain>
    </source>
</reference>
<dbReference type="GeneID" id="71989616"/>
<dbReference type="OMA" id="NSTCNAG"/>
<reference evidence="2" key="1">
    <citation type="submission" date="2021-12" db="EMBL/GenBank/DDBJ databases">
        <authorList>
            <person name="Zaccaron A."/>
            <person name="Stergiopoulos I."/>
        </authorList>
    </citation>
    <scope>NUCLEOTIDE SEQUENCE</scope>
    <source>
        <strain evidence="2">Race5_Kim</strain>
    </source>
</reference>
<dbReference type="AlphaFoldDB" id="A0A9Q8UTQ1"/>